<comment type="pathway">
    <text evidence="2">Amino-acid degradation; L-valine degradation.</text>
</comment>
<dbReference type="Gene3D" id="1.20.140.10">
    <property type="entry name" value="Butyryl-CoA Dehydrogenase, subunit A, domain 3"/>
    <property type="match status" value="1"/>
</dbReference>
<gene>
    <name evidence="12" type="ordered locus">Isop_1449</name>
</gene>
<dbReference type="InterPro" id="IPR037069">
    <property type="entry name" value="AcylCoA_DH/ox_N_sf"/>
</dbReference>
<evidence type="ECO:0000259" key="11">
    <source>
        <dbReference type="Pfam" id="PF02771"/>
    </source>
</evidence>
<dbReference type="FunFam" id="2.40.110.10:FF:000001">
    <property type="entry name" value="Acyl-CoA dehydrogenase, mitochondrial"/>
    <property type="match status" value="1"/>
</dbReference>
<dbReference type="InterPro" id="IPR046373">
    <property type="entry name" value="Acyl-CoA_Oxase/DH_mid-dom_sf"/>
</dbReference>
<dbReference type="InterPro" id="IPR009075">
    <property type="entry name" value="AcylCo_DH/oxidase_C"/>
</dbReference>
<dbReference type="SUPFAM" id="SSF56645">
    <property type="entry name" value="Acyl-CoA dehydrogenase NM domain-like"/>
    <property type="match status" value="1"/>
</dbReference>
<dbReference type="GO" id="GO:0003995">
    <property type="term" value="F:acyl-CoA dehydrogenase activity"/>
    <property type="evidence" value="ECO:0007669"/>
    <property type="project" value="TreeGrafter"/>
</dbReference>
<dbReference type="GO" id="GO:0050660">
    <property type="term" value="F:flavin adenine dinucleotide binding"/>
    <property type="evidence" value="ECO:0007669"/>
    <property type="project" value="InterPro"/>
</dbReference>
<dbReference type="HOGENOM" id="CLU_018204_0_2_0"/>
<keyword evidence="13" id="KW-1185">Reference proteome</keyword>
<dbReference type="SUPFAM" id="SSF47203">
    <property type="entry name" value="Acyl-CoA dehydrogenase C-terminal domain-like"/>
    <property type="match status" value="1"/>
</dbReference>
<dbReference type="Gene3D" id="2.40.110.10">
    <property type="entry name" value="Butyryl-CoA Dehydrogenase, subunit A, domain 2"/>
    <property type="match status" value="1"/>
</dbReference>
<dbReference type="KEGG" id="ipa:Isop_1449"/>
<dbReference type="GO" id="GO:0009083">
    <property type="term" value="P:branched-chain amino acid catabolic process"/>
    <property type="evidence" value="ECO:0007669"/>
    <property type="project" value="UniProtKB-KW"/>
</dbReference>
<keyword evidence="6 8" id="KW-0274">FAD</keyword>
<dbReference type="PANTHER" id="PTHR43884:SF12">
    <property type="entry name" value="ISOVALERYL-COA DEHYDROGENASE, MITOCHONDRIAL-RELATED"/>
    <property type="match status" value="1"/>
</dbReference>
<dbReference type="RefSeq" id="WP_013564322.1">
    <property type="nucleotide sequence ID" value="NC_014962.1"/>
</dbReference>
<dbReference type="Proteomes" id="UP000008631">
    <property type="component" value="Chromosome"/>
</dbReference>
<feature type="domain" description="Acyl-CoA dehydrogenase/oxidase C-terminal" evidence="9">
    <location>
        <begin position="231"/>
        <end position="379"/>
    </location>
</feature>
<dbReference type="InParanoid" id="E8QY44"/>
<dbReference type="InterPro" id="IPR013786">
    <property type="entry name" value="AcylCoA_DH/ox_N"/>
</dbReference>
<dbReference type="STRING" id="575540.Isop_1449"/>
<reference evidence="12 13" key="2">
    <citation type="journal article" date="2011" name="Stand. Genomic Sci.">
        <title>Complete genome sequence of Isosphaera pallida type strain (IS1B).</title>
        <authorList>
            <consortium name="US DOE Joint Genome Institute (JGI-PGF)"/>
            <person name="Goker M."/>
            <person name="Cleland D."/>
            <person name="Saunders E."/>
            <person name="Lapidus A."/>
            <person name="Nolan M."/>
            <person name="Lucas S."/>
            <person name="Hammon N."/>
            <person name="Deshpande S."/>
            <person name="Cheng J.F."/>
            <person name="Tapia R."/>
            <person name="Han C."/>
            <person name="Goodwin L."/>
            <person name="Pitluck S."/>
            <person name="Liolios K."/>
            <person name="Pagani I."/>
            <person name="Ivanova N."/>
            <person name="Mavromatis K."/>
            <person name="Pati A."/>
            <person name="Chen A."/>
            <person name="Palaniappan K."/>
            <person name="Land M."/>
            <person name="Hauser L."/>
            <person name="Chang Y.J."/>
            <person name="Jeffries C.D."/>
            <person name="Detter J.C."/>
            <person name="Beck B."/>
            <person name="Woyke T."/>
            <person name="Bristow J."/>
            <person name="Eisen J.A."/>
            <person name="Markowitz V."/>
            <person name="Hugenholtz P."/>
            <person name="Kyrpides N.C."/>
            <person name="Klenk H.P."/>
        </authorList>
    </citation>
    <scope>NUCLEOTIDE SEQUENCE [LARGE SCALE GENOMIC DNA]</scope>
    <source>
        <strain evidence="13">ATCC 43644 / DSM 9630 / IS1B</strain>
    </source>
</reference>
<dbReference type="InterPro" id="IPR036250">
    <property type="entry name" value="AcylCo_DH-like_C"/>
</dbReference>
<dbReference type="OrthoDB" id="9802447at2"/>
<evidence type="ECO:0000256" key="3">
    <source>
        <dbReference type="ARBA" id="ARBA00009347"/>
    </source>
</evidence>
<evidence type="ECO:0000256" key="1">
    <source>
        <dbReference type="ARBA" id="ARBA00001974"/>
    </source>
</evidence>
<dbReference type="eggNOG" id="COG1960">
    <property type="taxonomic scope" value="Bacteria"/>
</dbReference>
<dbReference type="InterPro" id="IPR009100">
    <property type="entry name" value="AcylCoA_DH/oxidase_NM_dom_sf"/>
</dbReference>
<keyword evidence="4" id="KW-0101">Branched-chain amino acid catabolism</keyword>
<dbReference type="AlphaFoldDB" id="E8QY44"/>
<dbReference type="Pfam" id="PF02771">
    <property type="entry name" value="Acyl-CoA_dh_N"/>
    <property type="match status" value="1"/>
</dbReference>
<protein>
    <submittedName>
        <fullName evidence="12">Acyl-CoA dehydrogenase domain-containing protein</fullName>
    </submittedName>
</protein>
<evidence type="ECO:0000256" key="7">
    <source>
        <dbReference type="ARBA" id="ARBA00023002"/>
    </source>
</evidence>
<evidence type="ECO:0000256" key="6">
    <source>
        <dbReference type="ARBA" id="ARBA00022827"/>
    </source>
</evidence>
<sequence>MEFDFTPSQRHWHDSAVQFAREHLTDDILERDEHRTFWREGWTRCAEFGIQGLPIPQTYGGKGGGLSDTIAAMEGLGYGCPDSGLIFSINASMWTNSIPILLYGTEDQKRRYLPGLCDGSIIGANAASEPEAGSDVFAMKSTAVRQGDHWVLNGRKTWITSGPVADLFVSFAVTHPGQGVMGLSAFLVPKDAPGFRVVREIRKLGVRTVPMGEAVFEDCRIPAANLLGKEGRGAEVFNCSMEWERGAILAAALGTMRRQLERCVQFARTRVQYGQPIGKFQAVSHAIADMHVRLETCRPLVYKIGWLKDRGKDATIASAIAKLHVSESFVENSITAVRIFGARGFVAEFGIEKDLRDSIGSLIYSGTNEIQKNLIARHLRL</sequence>
<keyword evidence="5 8" id="KW-0285">Flavoprotein</keyword>
<dbReference type="Pfam" id="PF00441">
    <property type="entry name" value="Acyl-CoA_dh_1"/>
    <property type="match status" value="1"/>
</dbReference>
<dbReference type="EMBL" id="CP002353">
    <property type="protein sequence ID" value="ADV62034.1"/>
    <property type="molecule type" value="Genomic_DNA"/>
</dbReference>
<evidence type="ECO:0000256" key="5">
    <source>
        <dbReference type="ARBA" id="ARBA00022630"/>
    </source>
</evidence>
<evidence type="ECO:0000256" key="2">
    <source>
        <dbReference type="ARBA" id="ARBA00005109"/>
    </source>
</evidence>
<proteinExistence type="inferred from homology"/>
<dbReference type="Gene3D" id="1.10.540.10">
    <property type="entry name" value="Acyl-CoA dehydrogenase/oxidase, N-terminal domain"/>
    <property type="match status" value="1"/>
</dbReference>
<evidence type="ECO:0000259" key="9">
    <source>
        <dbReference type="Pfam" id="PF00441"/>
    </source>
</evidence>
<evidence type="ECO:0000313" key="13">
    <source>
        <dbReference type="Proteomes" id="UP000008631"/>
    </source>
</evidence>
<dbReference type="Pfam" id="PF02770">
    <property type="entry name" value="Acyl-CoA_dh_M"/>
    <property type="match status" value="1"/>
</dbReference>
<dbReference type="InterPro" id="IPR006091">
    <property type="entry name" value="Acyl-CoA_Oxase/DH_mid-dom"/>
</dbReference>
<organism evidence="12 13">
    <name type="scientific">Isosphaera pallida (strain ATCC 43644 / DSM 9630 / IS1B)</name>
    <dbReference type="NCBI Taxonomy" id="575540"/>
    <lineage>
        <taxon>Bacteria</taxon>
        <taxon>Pseudomonadati</taxon>
        <taxon>Planctomycetota</taxon>
        <taxon>Planctomycetia</taxon>
        <taxon>Isosphaerales</taxon>
        <taxon>Isosphaeraceae</taxon>
        <taxon>Isosphaera</taxon>
    </lineage>
</organism>
<feature type="domain" description="Acyl-CoA dehydrogenase/oxidase N-terminal" evidence="11">
    <location>
        <begin position="6"/>
        <end position="119"/>
    </location>
</feature>
<evidence type="ECO:0000256" key="4">
    <source>
        <dbReference type="ARBA" id="ARBA00022456"/>
    </source>
</evidence>
<dbReference type="FunCoup" id="E8QY44">
    <property type="interactions" value="426"/>
</dbReference>
<reference key="1">
    <citation type="submission" date="2010-11" db="EMBL/GenBank/DDBJ databases">
        <title>The complete sequence of chromosome of Isophaera pallida ATCC 43644.</title>
        <authorList>
            <consortium name="US DOE Joint Genome Institute (JGI-PGF)"/>
            <person name="Lucas S."/>
            <person name="Copeland A."/>
            <person name="Lapidus A."/>
            <person name="Bruce D."/>
            <person name="Goodwin L."/>
            <person name="Pitluck S."/>
            <person name="Kyrpides N."/>
            <person name="Mavromatis K."/>
            <person name="Pagani I."/>
            <person name="Ivanova N."/>
            <person name="Saunders E."/>
            <person name="Brettin T."/>
            <person name="Detter J.C."/>
            <person name="Han C."/>
            <person name="Tapia R."/>
            <person name="Land M."/>
            <person name="Hauser L."/>
            <person name="Markowitz V."/>
            <person name="Cheng J.-F."/>
            <person name="Hugenholtz P."/>
            <person name="Woyke T."/>
            <person name="Wu D."/>
            <person name="Eisen J.A."/>
        </authorList>
    </citation>
    <scope>NUCLEOTIDE SEQUENCE</scope>
    <source>
        <strain>ATCC 43644</strain>
    </source>
</reference>
<evidence type="ECO:0000259" key="10">
    <source>
        <dbReference type="Pfam" id="PF02770"/>
    </source>
</evidence>
<feature type="domain" description="Acyl-CoA oxidase/dehydrogenase middle" evidence="10">
    <location>
        <begin position="125"/>
        <end position="219"/>
    </location>
</feature>
<name>E8QY44_ISOPI</name>
<accession>E8QY44</accession>
<dbReference type="PANTHER" id="PTHR43884">
    <property type="entry name" value="ACYL-COA DEHYDROGENASE"/>
    <property type="match status" value="1"/>
</dbReference>
<dbReference type="FunFam" id="1.20.140.10:FF:000001">
    <property type="entry name" value="Acyl-CoA dehydrogenase"/>
    <property type="match status" value="1"/>
</dbReference>
<keyword evidence="7 8" id="KW-0560">Oxidoreductase</keyword>
<evidence type="ECO:0000256" key="8">
    <source>
        <dbReference type="RuleBase" id="RU362125"/>
    </source>
</evidence>
<evidence type="ECO:0000313" key="12">
    <source>
        <dbReference type="EMBL" id="ADV62034.1"/>
    </source>
</evidence>
<comment type="cofactor">
    <cofactor evidence="1 8">
        <name>FAD</name>
        <dbReference type="ChEBI" id="CHEBI:57692"/>
    </cofactor>
</comment>
<comment type="similarity">
    <text evidence="3 8">Belongs to the acyl-CoA dehydrogenase family.</text>
</comment>